<proteinExistence type="predicted"/>
<name>A0A131Z5A1_RHIAP</name>
<evidence type="ECO:0000313" key="2">
    <source>
        <dbReference type="EMBL" id="JAP86589.1"/>
    </source>
</evidence>
<protein>
    <submittedName>
        <fullName evidence="2">Lipocalin</fullName>
    </submittedName>
</protein>
<feature type="signal peptide" evidence="1">
    <location>
        <begin position="1"/>
        <end position="15"/>
    </location>
</feature>
<feature type="chain" id="PRO_5013380151" evidence="1">
    <location>
        <begin position="16"/>
        <end position="203"/>
    </location>
</feature>
<keyword evidence="1" id="KW-0732">Signal</keyword>
<sequence length="203" mass="23733">MSFFMLVGVFGIAAASFDYEGRPTLKDLSEFYNPRDTIYVWIRSFKFTDGDNHYPICVSTQVKSLQDKVMKFQEAYLLGTRIFYYRVTVELTEGKGRDAAPVMEATQEKHVWSTFSIPGREEGSQTERVTRCQLLFWETKNNLITPVNRRGLPPSRSGFDNCEREYNSLCPNATRYDIYENDCRGMFPKRLKKLNWPPEQRTE</sequence>
<accession>A0A131Z5A1</accession>
<organism evidence="2">
    <name type="scientific">Rhipicephalus appendiculatus</name>
    <name type="common">Brown ear tick</name>
    <dbReference type="NCBI Taxonomy" id="34631"/>
    <lineage>
        <taxon>Eukaryota</taxon>
        <taxon>Metazoa</taxon>
        <taxon>Ecdysozoa</taxon>
        <taxon>Arthropoda</taxon>
        <taxon>Chelicerata</taxon>
        <taxon>Arachnida</taxon>
        <taxon>Acari</taxon>
        <taxon>Parasitiformes</taxon>
        <taxon>Ixodida</taxon>
        <taxon>Ixodoidea</taxon>
        <taxon>Ixodidae</taxon>
        <taxon>Rhipicephalinae</taxon>
        <taxon>Rhipicephalus</taxon>
        <taxon>Rhipicephalus</taxon>
    </lineage>
</organism>
<evidence type="ECO:0000256" key="1">
    <source>
        <dbReference type="SAM" id="SignalP"/>
    </source>
</evidence>
<reference evidence="2" key="1">
    <citation type="journal article" date="2016" name="Ticks Tick Borne Dis.">
        <title>De novo assembly and annotation of the salivary gland transcriptome of Rhipicephalus appendiculatus male and female ticks during blood feeding.</title>
        <authorList>
            <person name="de Castro M.H."/>
            <person name="de Klerk D."/>
            <person name="Pienaar R."/>
            <person name="Latif A.A."/>
            <person name="Rees D.J."/>
            <person name="Mans B.J."/>
        </authorList>
    </citation>
    <scope>NUCLEOTIDE SEQUENCE</scope>
    <source>
        <tissue evidence="2">Salivary glands</tissue>
    </source>
</reference>
<dbReference type="EMBL" id="GEDV01001968">
    <property type="protein sequence ID" value="JAP86589.1"/>
    <property type="molecule type" value="Transcribed_RNA"/>
</dbReference>
<dbReference type="AlphaFoldDB" id="A0A131Z5A1"/>